<dbReference type="SUPFAM" id="SSF53448">
    <property type="entry name" value="Nucleotide-diphospho-sugar transferases"/>
    <property type="match status" value="2"/>
</dbReference>
<accession>A0A815FB43</accession>
<evidence type="ECO:0000313" key="22">
    <source>
        <dbReference type="EMBL" id="CAF1585556.1"/>
    </source>
</evidence>
<evidence type="ECO:0000256" key="12">
    <source>
        <dbReference type="ARBA" id="ARBA00023180"/>
    </source>
</evidence>
<dbReference type="SMART" id="SM00164">
    <property type="entry name" value="TBC"/>
    <property type="match status" value="1"/>
</dbReference>
<dbReference type="OrthoDB" id="6238971at2759"/>
<dbReference type="GO" id="GO:0016266">
    <property type="term" value="P:protein O-linked glycosylation via N-acetyl-galactosamine"/>
    <property type="evidence" value="ECO:0007669"/>
    <property type="project" value="TreeGrafter"/>
</dbReference>
<keyword evidence="13" id="KW-0968">Cytoplasmic vesicle</keyword>
<evidence type="ECO:0000256" key="3">
    <source>
        <dbReference type="ARBA" id="ARBA00004606"/>
    </source>
</evidence>
<evidence type="ECO:0000256" key="13">
    <source>
        <dbReference type="ARBA" id="ARBA00023329"/>
    </source>
</evidence>
<sequence length="1575" mass="182972">MADGNSHPFNNDVIADDTIVQLQKQLSHQQQHHQNISKHKDLIDLLSSNNTSNHFLNTNDPSINISSQTITDDDFNRLKSIIRSTIWSIDNSIRRQLWMNILTLNRVSTSKQQNEHRHLSQIPIPTLSVTIDNSLFSLTSKFNQWPNYVDTTNICLYHLTEPSGRLLLQRILFTFALHHPDLTYCPALEPFSSLLLHYFNEHEVLYLINRLLIKHWLCGETRLQWEANCNVFKKLLKLYYKSTADAIELRYPNTKIFYQEWFWWIFRYLPFSYLVKIMDCFFLEGPKILYRVGLALVHLFIKTVKNESSGSIRNMADFCQQIPISIDQLLRAAFHIRNLKRSTIEQLVDHEEKLLHSTRHSSRPDELDQSNNLNNININSNNNLNNNGNINNHQSIFITPQHLTRIPKTSVLDHQQFVTLWNWLPVRLSLTQPHLVFTTQEHGFRLQTLLDKINEIEYSILIIKTTNGEIFGGFCAGLWSDRHNKTYFGFGESFLFTLLPKQTRYSWVGQQQDSDNRQHQLKRELFLFVNNEKIIIGGGNGDGLCIDASLCEGRTAHCETFNNEPLCSSPYFSISMNLNYLILLTFLHTNIYALKPIHLTIVVCGYRLDEALNALKSSLIFTPSPLIFHIFTEDHLRAEFLRKIDLEWPVEYQSKFQIEFYPIQFTRGNDEQWRTLFKPCCTQRLFIPDVLKNIDSVIYVDTDTLFLSNVRSLWRLFRKFNSTQLAALTAEHEDPSMGWYNRFARHPYYGAMGLNSGVMLMNLTRMRQVDMISKIMDIFDEYHMNITWGDQCLLNIYFNYYPEQIYEFSCDWNYRPDHCIYENNCQIAKTDGIKILHGCRSAFHNDKYQEFKAIYQVIQNWKFDSDLKLSLLSQIKTNLKNYSLTNCGKASELFTKHLSKEISLLDHSFKKIFHIAFIFNDNWNFIEQSHVLLKSLLLFSSNNTNNQIHLHVILTDNHSQNYFSKQIESMDYLITYYNSTITHPFQLSTILNVDRVVYLNPNMIFINSFDKLWSLFDQFQSKQIIGMFGQCQMSGSSNVLLLHLNEMKNMDINFERINQLSTDNVYFLPCKYILDTDHCQSIKHGLLLFENINHSLFGSLYKLISQIDLIKSNDAIEIELNQIKNLQCRNELTYTKWRTTRCHHQKKRWQQQSCSSIPSPLSSTSSFTLDANQWRQQSILVLDNQNLNIYHMGIILDIIDSHLVTVSLRDEQSSTITVDLNRPICNHLPSIIIDNIPACQDLIAGTEVCARQIGNSKTNQFQCGRIQSKHSKLEPWHEELRLYRENLSTSTVFRPISLKVSTDNDNIDEQQQQQPPPQQTAFPTPPIEHKDDDDDEDVERELQKDQQTNNKFQGIKKGDIFTMGNTGIRKKFNGKQWRRLCGMDQCQKESQRHGYCSKHLSQMREPHAYQHVQRFVGSMGSFPPVNPIPFLAELYQSGLDYPGLPPQMSAFYHPMMQVAPNVLNTMPTLRSFSTPSPSSTSTSLLVNSNQSPSAFVPHIPIVRQYSANITPPPSSSSSTPVLSNNTNSSTRRSSEDDDSEVDIETLPPPPSSSSSTNKRFRCDNNENDKYNNTNK</sequence>
<feature type="region of interest" description="Disordered" evidence="18">
    <location>
        <begin position="1305"/>
        <end position="1355"/>
    </location>
</feature>
<keyword evidence="5" id="KW-0328">Glycosyltransferase</keyword>
<feature type="domain" description="TLDc" evidence="20">
    <location>
        <begin position="410"/>
        <end position="585"/>
    </location>
</feature>
<dbReference type="GO" id="GO:0045202">
    <property type="term" value="C:synapse"/>
    <property type="evidence" value="ECO:0007669"/>
    <property type="project" value="UniProtKB-SubCell"/>
</dbReference>
<dbReference type="Gene3D" id="1.10.472.80">
    <property type="entry name" value="Ypt/Rab-GAP domain of gyp1p, domain 3"/>
    <property type="match status" value="1"/>
</dbReference>
<dbReference type="GO" id="GO:0012505">
    <property type="term" value="C:endomembrane system"/>
    <property type="evidence" value="ECO:0007669"/>
    <property type="project" value="UniProtKB-SubCell"/>
</dbReference>
<evidence type="ECO:0000256" key="15">
    <source>
        <dbReference type="ARBA" id="ARBA00037301"/>
    </source>
</evidence>
<keyword evidence="7" id="KW-0812">Transmembrane</keyword>
<evidence type="ECO:0000256" key="6">
    <source>
        <dbReference type="ARBA" id="ARBA00022679"/>
    </source>
</evidence>
<dbReference type="EC" id="2.4.2.42" evidence="16"/>
<protein>
    <recommendedName>
        <fullName evidence="16">UDP-D-xylose:beta-D-glucoside alpha-1,3-D-xylosyltransferase</fullName>
        <ecNumber evidence="16">2.4.2.42</ecNumber>
    </recommendedName>
</protein>
<dbReference type="InterPro" id="IPR002495">
    <property type="entry name" value="Glyco_trans_8"/>
</dbReference>
<evidence type="ECO:0000256" key="14">
    <source>
        <dbReference type="ARBA" id="ARBA00034103"/>
    </source>
</evidence>
<evidence type="ECO:0000256" key="7">
    <source>
        <dbReference type="ARBA" id="ARBA00022692"/>
    </source>
</evidence>
<keyword evidence="8" id="KW-0735">Signal-anchor</keyword>
<evidence type="ECO:0000259" key="20">
    <source>
        <dbReference type="PROSITE" id="PS51886"/>
    </source>
</evidence>
<evidence type="ECO:0000256" key="18">
    <source>
        <dbReference type="SAM" id="MobiDB-lite"/>
    </source>
</evidence>
<comment type="similarity">
    <text evidence="4">Belongs to the glycosyltransferase 8 family.</text>
</comment>
<comment type="caution">
    <text evidence="21">The sequence shown here is derived from an EMBL/GenBank/DDBJ whole genome shotgun (WGS) entry which is preliminary data.</text>
</comment>
<evidence type="ECO:0000256" key="17">
    <source>
        <dbReference type="ARBA" id="ARBA00049181"/>
    </source>
</evidence>
<keyword evidence="9" id="KW-1133">Transmembrane helix</keyword>
<evidence type="ECO:0000313" key="21">
    <source>
        <dbReference type="EMBL" id="CAF1323096.1"/>
    </source>
</evidence>
<organism evidence="21 24">
    <name type="scientific">Adineta steineri</name>
    <dbReference type="NCBI Taxonomy" id="433720"/>
    <lineage>
        <taxon>Eukaryota</taxon>
        <taxon>Metazoa</taxon>
        <taxon>Spiralia</taxon>
        <taxon>Gnathifera</taxon>
        <taxon>Rotifera</taxon>
        <taxon>Eurotatoria</taxon>
        <taxon>Bdelloidea</taxon>
        <taxon>Adinetida</taxon>
        <taxon>Adinetidae</taxon>
        <taxon>Adineta</taxon>
    </lineage>
</organism>
<dbReference type="Pfam" id="PF00566">
    <property type="entry name" value="RabGAP-TBC"/>
    <property type="match status" value="1"/>
</dbReference>
<dbReference type="SMART" id="SM00584">
    <property type="entry name" value="TLDc"/>
    <property type="match status" value="1"/>
</dbReference>
<dbReference type="Pfam" id="PF07534">
    <property type="entry name" value="TLD"/>
    <property type="match status" value="1"/>
</dbReference>
<feature type="compositionally biased region" description="Pro residues" evidence="18">
    <location>
        <begin position="1314"/>
        <end position="1326"/>
    </location>
</feature>
<dbReference type="InterPro" id="IPR006571">
    <property type="entry name" value="TLDc_dom"/>
</dbReference>
<comment type="function">
    <text evidence="15">Glycosyltransferase which elongates the O-linked glucose attached to EGF-like repeats in the extracellular domain of Notch proteins by catalyzing the addition of xylose.</text>
</comment>
<reference evidence="21" key="1">
    <citation type="submission" date="2021-02" db="EMBL/GenBank/DDBJ databases">
        <authorList>
            <person name="Nowell W R."/>
        </authorList>
    </citation>
    <scope>NUCLEOTIDE SEQUENCE</scope>
</reference>
<evidence type="ECO:0000256" key="9">
    <source>
        <dbReference type="ARBA" id="ARBA00022989"/>
    </source>
</evidence>
<keyword evidence="6" id="KW-0808">Transferase</keyword>
<evidence type="ECO:0000256" key="1">
    <source>
        <dbReference type="ARBA" id="ARBA00004156"/>
    </source>
</evidence>
<evidence type="ECO:0000256" key="4">
    <source>
        <dbReference type="ARBA" id="ARBA00006351"/>
    </source>
</evidence>
<name>A0A815FB43_9BILA</name>
<gene>
    <name evidence="21" type="ORF">BJG266_LOCUS33457</name>
    <name evidence="22" type="ORF">QVE165_LOCUS50581</name>
</gene>
<feature type="compositionally biased region" description="Low complexity" evidence="18">
    <location>
        <begin position="370"/>
        <end position="380"/>
    </location>
</feature>
<dbReference type="InterPro" id="IPR035969">
    <property type="entry name" value="Rab-GAP_TBC_sf"/>
</dbReference>
<dbReference type="PANTHER" id="PTHR46012:SF2">
    <property type="entry name" value="IP22168P"/>
    <property type="match status" value="1"/>
</dbReference>
<evidence type="ECO:0000256" key="16">
    <source>
        <dbReference type="ARBA" id="ARBA00038854"/>
    </source>
</evidence>
<dbReference type="Proteomes" id="UP000663832">
    <property type="component" value="Unassembled WGS sequence"/>
</dbReference>
<dbReference type="EMBL" id="CAJNOI010000646">
    <property type="protein sequence ID" value="CAF1323096.1"/>
    <property type="molecule type" value="Genomic_DNA"/>
</dbReference>
<evidence type="ECO:0000313" key="24">
    <source>
        <dbReference type="Proteomes" id="UP000663877"/>
    </source>
</evidence>
<evidence type="ECO:0000256" key="8">
    <source>
        <dbReference type="ARBA" id="ARBA00022968"/>
    </source>
</evidence>
<comment type="subcellular location">
    <subcellularLocation>
        <location evidence="1">Cytoplasmic vesicle membrane</location>
    </subcellularLocation>
    <subcellularLocation>
        <location evidence="2">Endomembrane system</location>
        <topology evidence="2">Peripheral membrane protein</topology>
    </subcellularLocation>
    <subcellularLocation>
        <location evidence="3">Membrane</location>
        <topology evidence="3">Single-pass type II membrane protein</topology>
    </subcellularLocation>
    <subcellularLocation>
        <location evidence="14">Synapse</location>
    </subcellularLocation>
</comment>
<keyword evidence="10" id="KW-0770">Synapse</keyword>
<dbReference type="GO" id="GO:0030659">
    <property type="term" value="C:cytoplasmic vesicle membrane"/>
    <property type="evidence" value="ECO:0007669"/>
    <property type="project" value="UniProtKB-SubCell"/>
</dbReference>
<dbReference type="GO" id="GO:0140563">
    <property type="term" value="F:UDP-D-xylose:beta-D-glucoside alpha-1,3-D-xylosyltransferase activity"/>
    <property type="evidence" value="ECO:0007669"/>
    <property type="project" value="UniProtKB-EC"/>
</dbReference>
<dbReference type="Pfam" id="PF01501">
    <property type="entry name" value="Glyco_transf_8"/>
    <property type="match status" value="1"/>
</dbReference>
<dbReference type="Gene3D" id="3.90.550.10">
    <property type="entry name" value="Spore Coat Polysaccharide Biosynthesis Protein SpsA, Chain A"/>
    <property type="match status" value="2"/>
</dbReference>
<keyword evidence="12" id="KW-0325">Glycoprotein</keyword>
<feature type="region of interest" description="Disordered" evidence="18">
    <location>
        <begin position="1506"/>
        <end position="1575"/>
    </location>
</feature>
<evidence type="ECO:0000256" key="2">
    <source>
        <dbReference type="ARBA" id="ARBA00004184"/>
    </source>
</evidence>
<dbReference type="PANTHER" id="PTHR46012">
    <property type="entry name" value="IP22168P"/>
    <property type="match status" value="1"/>
</dbReference>
<feature type="compositionally biased region" description="Basic and acidic residues" evidence="18">
    <location>
        <begin position="1560"/>
        <end position="1569"/>
    </location>
</feature>
<keyword evidence="11" id="KW-0472">Membrane</keyword>
<evidence type="ECO:0000256" key="5">
    <source>
        <dbReference type="ARBA" id="ARBA00022676"/>
    </source>
</evidence>
<dbReference type="Proteomes" id="UP000663877">
    <property type="component" value="Unassembled WGS sequence"/>
</dbReference>
<dbReference type="InterPro" id="IPR029044">
    <property type="entry name" value="Nucleotide-diphossugar_trans"/>
</dbReference>
<evidence type="ECO:0000313" key="23">
    <source>
        <dbReference type="Proteomes" id="UP000663832"/>
    </source>
</evidence>
<dbReference type="InterPro" id="IPR000195">
    <property type="entry name" value="Rab-GAP-TBC_dom"/>
</dbReference>
<dbReference type="InterPro" id="IPR051993">
    <property type="entry name" value="Glycosyltransferase_8"/>
</dbReference>
<feature type="domain" description="Rab-GAP TBC" evidence="19">
    <location>
        <begin position="88"/>
        <end position="285"/>
    </location>
</feature>
<dbReference type="PROSITE" id="PS51886">
    <property type="entry name" value="TLDC"/>
    <property type="match status" value="1"/>
</dbReference>
<proteinExistence type="inferred from homology"/>
<evidence type="ECO:0000259" key="19">
    <source>
        <dbReference type="PROSITE" id="PS50086"/>
    </source>
</evidence>
<evidence type="ECO:0000256" key="10">
    <source>
        <dbReference type="ARBA" id="ARBA00023018"/>
    </source>
</evidence>
<evidence type="ECO:0000256" key="11">
    <source>
        <dbReference type="ARBA" id="ARBA00023136"/>
    </source>
</evidence>
<dbReference type="PROSITE" id="PS50086">
    <property type="entry name" value="TBC_RABGAP"/>
    <property type="match status" value="1"/>
</dbReference>
<comment type="catalytic activity">
    <reaction evidence="17">
        <text>3-O-(beta-D-glucosyl)-L-seryl-[EGF-like domain protein] + UDP-alpha-D-xylose = 3-O-[alpha-D-xylosyl-(1-&gt;3)-beta-D-glucosyl]-L-seryl-[EGF-like domain protein] + UDP + H(+)</text>
        <dbReference type="Rhea" id="RHEA:56064"/>
        <dbReference type="Rhea" id="RHEA-COMP:14610"/>
        <dbReference type="Rhea" id="RHEA-COMP:14611"/>
        <dbReference type="ChEBI" id="CHEBI:15378"/>
        <dbReference type="ChEBI" id="CHEBI:57632"/>
        <dbReference type="ChEBI" id="CHEBI:58223"/>
        <dbReference type="ChEBI" id="CHEBI:140575"/>
        <dbReference type="ChEBI" id="CHEBI:140576"/>
        <dbReference type="EC" id="2.4.2.42"/>
    </reaction>
</comment>
<dbReference type="SUPFAM" id="SSF47923">
    <property type="entry name" value="Ypt/Rab-GAP domain of gyp1p"/>
    <property type="match status" value="2"/>
</dbReference>
<feature type="region of interest" description="Disordered" evidence="18">
    <location>
        <begin position="356"/>
        <end position="380"/>
    </location>
</feature>
<feature type="compositionally biased region" description="Low complexity" evidence="18">
    <location>
        <begin position="1515"/>
        <end position="1531"/>
    </location>
</feature>
<dbReference type="EMBL" id="CAJNOM010001007">
    <property type="protein sequence ID" value="CAF1585556.1"/>
    <property type="molecule type" value="Genomic_DNA"/>
</dbReference>
<keyword evidence="23" id="KW-1185">Reference proteome</keyword>